<evidence type="ECO:0000256" key="1">
    <source>
        <dbReference type="ARBA" id="ARBA00000085"/>
    </source>
</evidence>
<feature type="transmembrane region" description="Helical" evidence="9">
    <location>
        <begin position="235"/>
        <end position="256"/>
    </location>
</feature>
<evidence type="ECO:0000256" key="9">
    <source>
        <dbReference type="SAM" id="Phobius"/>
    </source>
</evidence>
<feature type="transmembrane region" description="Helical" evidence="9">
    <location>
        <begin position="364"/>
        <end position="385"/>
    </location>
</feature>
<evidence type="ECO:0000256" key="7">
    <source>
        <dbReference type="ARBA" id="ARBA00022840"/>
    </source>
</evidence>
<dbReference type="Gene3D" id="3.30.565.10">
    <property type="entry name" value="Histidine kinase-like ATPase, C-terminal domain"/>
    <property type="match status" value="1"/>
</dbReference>
<feature type="transmembrane region" description="Helical" evidence="9">
    <location>
        <begin position="931"/>
        <end position="957"/>
    </location>
</feature>
<dbReference type="PRINTS" id="PR00344">
    <property type="entry name" value="BCTRLSENSOR"/>
</dbReference>
<evidence type="ECO:0000256" key="3">
    <source>
        <dbReference type="ARBA" id="ARBA00022553"/>
    </source>
</evidence>
<dbReference type="Pfam" id="PF00512">
    <property type="entry name" value="HisKA"/>
    <property type="match status" value="1"/>
</dbReference>
<protein>
    <recommendedName>
        <fullName evidence="2">histidine kinase</fullName>
        <ecNumber evidence="2">2.7.13.3</ecNumber>
    </recommendedName>
</protein>
<feature type="transmembrane region" description="Helical" evidence="9">
    <location>
        <begin position="422"/>
        <end position="439"/>
    </location>
</feature>
<dbReference type="SMART" id="SM00387">
    <property type="entry name" value="HATPase_c"/>
    <property type="match status" value="1"/>
</dbReference>
<dbReference type="EC" id="2.7.13.3" evidence="2"/>
<dbReference type="InterPro" id="IPR005467">
    <property type="entry name" value="His_kinase_dom"/>
</dbReference>
<evidence type="ECO:0000313" key="12">
    <source>
        <dbReference type="Proteomes" id="UP000798808"/>
    </source>
</evidence>
<evidence type="ECO:0000256" key="6">
    <source>
        <dbReference type="ARBA" id="ARBA00022777"/>
    </source>
</evidence>
<dbReference type="InterPro" id="IPR036097">
    <property type="entry name" value="HisK_dim/P_sf"/>
</dbReference>
<feature type="transmembrane region" description="Helical" evidence="9">
    <location>
        <begin position="397"/>
        <end position="416"/>
    </location>
</feature>
<dbReference type="PANTHER" id="PTHR43065:SF46">
    <property type="entry name" value="C4-DICARBOXYLATE TRANSPORT SENSOR PROTEIN DCTB"/>
    <property type="match status" value="1"/>
</dbReference>
<keyword evidence="9" id="KW-1133">Transmembrane helix</keyword>
<dbReference type="Proteomes" id="UP000798808">
    <property type="component" value="Unassembled WGS sequence"/>
</dbReference>
<dbReference type="SUPFAM" id="SSF55874">
    <property type="entry name" value="ATPase domain of HSP90 chaperone/DNA topoisomerase II/histidine kinase"/>
    <property type="match status" value="1"/>
</dbReference>
<keyword evidence="3" id="KW-0597">Phosphoprotein</keyword>
<dbReference type="PROSITE" id="PS50109">
    <property type="entry name" value="HIS_KIN"/>
    <property type="match status" value="1"/>
</dbReference>
<keyword evidence="12" id="KW-1185">Reference proteome</keyword>
<organism evidence="11 12">
    <name type="scientific">Fulvivirga kasyanovii</name>
    <dbReference type="NCBI Taxonomy" id="396812"/>
    <lineage>
        <taxon>Bacteria</taxon>
        <taxon>Pseudomonadati</taxon>
        <taxon>Bacteroidota</taxon>
        <taxon>Cytophagia</taxon>
        <taxon>Cytophagales</taxon>
        <taxon>Fulvivirgaceae</taxon>
        <taxon>Fulvivirga</taxon>
    </lineage>
</organism>
<evidence type="ECO:0000256" key="5">
    <source>
        <dbReference type="ARBA" id="ARBA00022741"/>
    </source>
</evidence>
<feature type="transmembrane region" description="Helical" evidence="9">
    <location>
        <begin position="755"/>
        <end position="777"/>
    </location>
</feature>
<reference evidence="11 12" key="1">
    <citation type="submission" date="2019-02" db="EMBL/GenBank/DDBJ databases">
        <authorList>
            <person name="Goldberg S.R."/>
            <person name="Haltli B.A."/>
            <person name="Correa H."/>
            <person name="Russell K.G."/>
        </authorList>
    </citation>
    <scope>NUCLEOTIDE SEQUENCE [LARGE SCALE GENOMIC DNA]</scope>
    <source>
        <strain evidence="11 12">JCM 16186</strain>
    </source>
</reference>
<feature type="domain" description="Histidine kinase" evidence="10">
    <location>
        <begin position="1017"/>
        <end position="1226"/>
    </location>
</feature>
<dbReference type="GO" id="GO:0016301">
    <property type="term" value="F:kinase activity"/>
    <property type="evidence" value="ECO:0007669"/>
    <property type="project" value="UniProtKB-KW"/>
</dbReference>
<dbReference type="Gene3D" id="1.10.287.130">
    <property type="match status" value="1"/>
</dbReference>
<evidence type="ECO:0000256" key="4">
    <source>
        <dbReference type="ARBA" id="ARBA00022679"/>
    </source>
</evidence>
<keyword evidence="8" id="KW-0902">Two-component regulatory system</keyword>
<keyword evidence="4" id="KW-0808">Transferase</keyword>
<dbReference type="Pfam" id="PF02518">
    <property type="entry name" value="HATPase_c"/>
    <property type="match status" value="1"/>
</dbReference>
<evidence type="ECO:0000256" key="8">
    <source>
        <dbReference type="ARBA" id="ARBA00023012"/>
    </source>
</evidence>
<dbReference type="Gene3D" id="6.10.340.10">
    <property type="match status" value="1"/>
</dbReference>
<gene>
    <name evidence="11" type="ORF">E1163_21145</name>
</gene>
<evidence type="ECO:0000313" key="11">
    <source>
        <dbReference type="EMBL" id="MTI27476.1"/>
    </source>
</evidence>
<dbReference type="InterPro" id="IPR004358">
    <property type="entry name" value="Sig_transdc_His_kin-like_C"/>
</dbReference>
<dbReference type="EMBL" id="SMLW01000629">
    <property type="protein sequence ID" value="MTI27476.1"/>
    <property type="molecule type" value="Genomic_DNA"/>
</dbReference>
<feature type="transmembrane region" description="Helical" evidence="9">
    <location>
        <begin position="283"/>
        <end position="301"/>
    </location>
</feature>
<feature type="transmembrane region" description="Helical" evidence="9">
    <location>
        <begin position="321"/>
        <end position="344"/>
    </location>
</feature>
<evidence type="ECO:0000259" key="10">
    <source>
        <dbReference type="PROSITE" id="PS50109"/>
    </source>
</evidence>
<feature type="transmembrane region" description="Helical" evidence="9">
    <location>
        <begin position="719"/>
        <end position="743"/>
    </location>
</feature>
<dbReference type="RefSeq" id="WP_155174475.1">
    <property type="nucleotide sequence ID" value="NZ_BAAAFL010000027.1"/>
</dbReference>
<keyword evidence="7" id="KW-0067">ATP-binding</keyword>
<proteinExistence type="predicted"/>
<comment type="caution">
    <text evidence="11">The sequence shown here is derived from an EMBL/GenBank/DDBJ whole genome shotgun (WGS) entry which is preliminary data.</text>
</comment>
<keyword evidence="9" id="KW-0812">Transmembrane</keyword>
<keyword evidence="9" id="KW-0472">Membrane</keyword>
<evidence type="ECO:0000256" key="2">
    <source>
        <dbReference type="ARBA" id="ARBA00012438"/>
    </source>
</evidence>
<feature type="transmembrane region" description="Helical" evidence="9">
    <location>
        <begin position="451"/>
        <end position="470"/>
    </location>
</feature>
<dbReference type="InterPro" id="IPR036890">
    <property type="entry name" value="HATPase_C_sf"/>
</dbReference>
<dbReference type="InterPro" id="IPR003661">
    <property type="entry name" value="HisK_dim/P_dom"/>
</dbReference>
<dbReference type="SMART" id="SM00388">
    <property type="entry name" value="HisKA"/>
    <property type="match status" value="1"/>
</dbReference>
<dbReference type="PANTHER" id="PTHR43065">
    <property type="entry name" value="SENSOR HISTIDINE KINASE"/>
    <property type="match status" value="1"/>
</dbReference>
<feature type="transmembrane region" description="Helical" evidence="9">
    <location>
        <begin position="200"/>
        <end position="223"/>
    </location>
</feature>
<comment type="catalytic activity">
    <reaction evidence="1">
        <text>ATP + protein L-histidine = ADP + protein N-phospho-L-histidine.</text>
        <dbReference type="EC" id="2.7.13.3"/>
    </reaction>
</comment>
<accession>A0ABW9RUT2</accession>
<dbReference type="InterPro" id="IPR003594">
    <property type="entry name" value="HATPase_dom"/>
</dbReference>
<feature type="transmembrane region" description="Helical" evidence="9">
    <location>
        <begin position="7"/>
        <end position="28"/>
    </location>
</feature>
<sequence>MLKSKSYYLLGISWVLLGIAVVLSIGFVNRQKPEEANVREIQNNLDKEVTNLQKQVVPILEILERDENIDFSDVQASSYAFYIFKNGRMVYWSDYRFVPDYRYLKGDYNLKLVRTLRKDFLSRRWAINNSDFEVFGVIPLHNDYKIDNNYVQSGYNRDIFPAQDLAIYNLQHKAGHEVCINGGDCLFKVDFQEGYVQKNLVINIATIVLYGLGSLFLLIFVMGRAREMARGHIEYSLLVVGGSLLVIRILMLVFNFPDSLVQTSLFDSRHFASSSFNPSFGDLFLNICSLLVIAVILFRYYHSSQFVKYILRTPQTTKRVVAIILGGLMFLTFHYQYLIFQTVYHNSQITYDINQTIRFDGNRVIGFVIFITNTAIVFLLFHVLFRLLQAISRDVRFAIYNFLAGMLAFAVVNWLIGQQFLPAVIVASLFFTILTVTKLPKYISRLRYNTFLYLFSGILASSLIGTLAIYEFEREREHDRKVKFANQFLIENDNLAEFLLSEANEKIREDVFIQSRMSSPFLSKDIVKSKIRQVYLSNYFDKYDVQIYLYNANGQPFESTPGSLMPSEIKKFNVEEYKTPYDGVYFINRLGLKASKRYLDFIEVKKRGILVGYVILDLNLKRIIPDNVYPELLVDNRFLFPYQNSNYSYAVFIGGDINYHSGDYNYIVDFDTEDLSDPELFESGIKAGGYRHLAVKDQKGRIVVISSNNHPYSDLVSNFSFLFLIQVFIILLMAAGYAFYFNFQNTSLNYSAKIQLYLNVAFFLPLFAVSITTLSLINSSFKKEVNEEYYRKAESISSNISDDLDEFMRSVDVDHEDLPKQLSEVSKFAGVDVNLFSIRGKLLASSQPMIYENNLLSRFVNPVAYAKIKEQGHNAYVTRESVGKLQYNTTFYGVKSFDTGELIGMVSIPFFQSEYALEQNQIEVLTNVINIFTIIFIVFLMISYLAAKWLTFPLVFITQKLKKTTLTAFNEPLVWHADDEIGLMVGEYNRMLIKLEESKKALARSEKESAWREIAQQVAHEIKNPLTPMKLTLQHLSRRLQGKHEDDELEKPINSLLQQVDTLNDIASSFSSFAKMPIPEHEPYEFSAVLRNTVNLHSSRENVTIHLHMPEHPVYTVGDEQLMGRIISNIIINAIQAKEGEILTIEVMLSEMKAMKLLLEIKDNGPGIDESIHSKIFIPNFSTKETGSGIGLAIAKHGVEHAGGKIWFETELEKGTSFFIELPTVN</sequence>
<keyword evidence="6 11" id="KW-0418">Kinase</keyword>
<dbReference type="CDD" id="cd00082">
    <property type="entry name" value="HisKA"/>
    <property type="match status" value="1"/>
</dbReference>
<keyword evidence="5" id="KW-0547">Nucleotide-binding</keyword>
<dbReference type="SUPFAM" id="SSF47384">
    <property type="entry name" value="Homodimeric domain of signal transducing histidine kinase"/>
    <property type="match status" value="1"/>
</dbReference>
<name>A0ABW9RUT2_9BACT</name>